<dbReference type="PANTHER" id="PTHR31649">
    <property type="entry name" value="AGAP009604-PA"/>
    <property type="match status" value="1"/>
</dbReference>
<evidence type="ECO:0000313" key="2">
    <source>
        <dbReference type="EnsemblMetazoa" id="CPIJ016876-PA"/>
    </source>
</evidence>
<dbReference type="VEuPathDB" id="VectorBase:CQUJHB000800"/>
<dbReference type="AlphaFoldDB" id="B0XBF1"/>
<dbReference type="EnsemblMetazoa" id="CPIJ016876-RA">
    <property type="protein sequence ID" value="CPIJ016876-PA"/>
    <property type="gene ID" value="CPIJ016876"/>
</dbReference>
<evidence type="ECO:0000313" key="3">
    <source>
        <dbReference type="Proteomes" id="UP000002320"/>
    </source>
</evidence>
<dbReference type="Pfam" id="PF11901">
    <property type="entry name" value="DM9"/>
    <property type="match status" value="1"/>
</dbReference>
<dbReference type="PANTHER" id="PTHR31649:SF10">
    <property type="entry name" value="IP19903P-RELATED"/>
    <property type="match status" value="1"/>
</dbReference>
<name>B0XBF1_CULQU</name>
<evidence type="ECO:0000313" key="1">
    <source>
        <dbReference type="EMBL" id="EDS44263.1"/>
    </source>
</evidence>
<sequence>MECVERMNCIGRCPQVDRAMIIPQEFEWIPSKVSGGLPPLALSVGHEPEGTPIYVGRADYNGCTFPVKIVPEKQSAHMTVGGANIFVRDFELVRNELMIEVSGYRQLVTDLFLPVLSEPVMTVTEQ</sequence>
<dbReference type="EMBL" id="DS232633">
    <property type="protein sequence ID" value="EDS44263.1"/>
    <property type="molecule type" value="Genomic_DNA"/>
</dbReference>
<keyword evidence="3" id="KW-1185">Reference proteome</keyword>
<reference evidence="1" key="1">
    <citation type="submission" date="2007-03" db="EMBL/GenBank/DDBJ databases">
        <title>Annotation of Culex pipiens quinquefasciatus.</title>
        <authorList>
            <consortium name="The Broad Institute Genome Sequencing Platform"/>
            <person name="Atkinson P.W."/>
            <person name="Hemingway J."/>
            <person name="Christensen B.M."/>
            <person name="Higgs S."/>
            <person name="Kodira C."/>
            <person name="Hannick L."/>
            <person name="Megy K."/>
            <person name="O'Leary S."/>
            <person name="Pearson M."/>
            <person name="Haas B.J."/>
            <person name="Mauceli E."/>
            <person name="Wortman J.R."/>
            <person name="Lee N.H."/>
            <person name="Guigo R."/>
            <person name="Stanke M."/>
            <person name="Alvarado L."/>
            <person name="Amedeo P."/>
            <person name="Antoine C.H."/>
            <person name="Arensburger P."/>
            <person name="Bidwell S.L."/>
            <person name="Crawford M."/>
            <person name="Camaro F."/>
            <person name="Devon K."/>
            <person name="Engels R."/>
            <person name="Hammond M."/>
            <person name="Howarth C."/>
            <person name="Koehrsen M."/>
            <person name="Lawson D."/>
            <person name="Montgomery P."/>
            <person name="Nene V."/>
            <person name="Nusbaum C."/>
            <person name="Puiu D."/>
            <person name="Romero-Severson J."/>
            <person name="Severson D.W."/>
            <person name="Shumway M."/>
            <person name="Sisk P."/>
            <person name="Stolte C."/>
            <person name="Zeng Q."/>
            <person name="Eisenstadt E."/>
            <person name="Fraser-Liggett C."/>
            <person name="Strausberg R."/>
            <person name="Galagan J."/>
            <person name="Birren B."/>
            <person name="Collins F.H."/>
        </authorList>
    </citation>
    <scope>NUCLEOTIDE SEQUENCE [LARGE SCALE GENOMIC DNA]</scope>
    <source>
        <strain evidence="1">JHB</strain>
    </source>
</reference>
<reference evidence="2" key="2">
    <citation type="submission" date="2020-05" db="UniProtKB">
        <authorList>
            <consortium name="EnsemblMetazoa"/>
        </authorList>
    </citation>
    <scope>IDENTIFICATION</scope>
    <source>
        <strain evidence="2">JHB</strain>
    </source>
</reference>
<protein>
    <submittedName>
        <fullName evidence="1 2">Uncharacterized protein</fullName>
    </submittedName>
</protein>
<proteinExistence type="predicted"/>
<dbReference type="VEuPathDB" id="VectorBase:CPIJ016876"/>
<dbReference type="InParanoid" id="B0XBF1"/>
<dbReference type="InterPro" id="IPR006616">
    <property type="entry name" value="DM9_repeat"/>
</dbReference>
<gene>
    <name evidence="2" type="primary">6050352</name>
    <name evidence="1" type="ORF">CpipJ_CPIJ016876</name>
</gene>
<accession>B0XBF1</accession>
<dbReference type="SMART" id="SM00696">
    <property type="entry name" value="DM9"/>
    <property type="match status" value="1"/>
</dbReference>
<organism>
    <name type="scientific">Culex quinquefasciatus</name>
    <name type="common">Southern house mosquito</name>
    <name type="synonym">Culex pungens</name>
    <dbReference type="NCBI Taxonomy" id="7176"/>
    <lineage>
        <taxon>Eukaryota</taxon>
        <taxon>Metazoa</taxon>
        <taxon>Ecdysozoa</taxon>
        <taxon>Arthropoda</taxon>
        <taxon>Hexapoda</taxon>
        <taxon>Insecta</taxon>
        <taxon>Pterygota</taxon>
        <taxon>Neoptera</taxon>
        <taxon>Endopterygota</taxon>
        <taxon>Diptera</taxon>
        <taxon>Nematocera</taxon>
        <taxon>Culicoidea</taxon>
        <taxon>Culicidae</taxon>
        <taxon>Culicinae</taxon>
        <taxon>Culicini</taxon>
        <taxon>Culex</taxon>
        <taxon>Culex</taxon>
    </lineage>
</organism>
<dbReference type="HOGENOM" id="CLU_1983741_0_0_1"/>
<dbReference type="KEGG" id="cqu:CpipJ_CPIJ016876"/>
<dbReference type="STRING" id="7176.B0XBF1"/>
<dbReference type="Proteomes" id="UP000002320">
    <property type="component" value="Unassembled WGS sequence"/>
</dbReference>
<dbReference type="OrthoDB" id="1925699at2759"/>